<evidence type="ECO:0000313" key="2">
    <source>
        <dbReference type="EMBL" id="RCI14075.1"/>
    </source>
</evidence>
<keyword evidence="3" id="KW-1185">Reference proteome</keyword>
<proteinExistence type="predicted"/>
<comment type="caution">
    <text evidence="2">The sequence shown here is derived from an EMBL/GenBank/DDBJ whole genome shotgun (WGS) entry which is preliminary data.</text>
</comment>
<feature type="region of interest" description="Disordered" evidence="1">
    <location>
        <begin position="107"/>
        <end position="144"/>
    </location>
</feature>
<organism evidence="2 3">
    <name type="scientific">Ophiocordyceps polyrhachis-furcata BCC 54312</name>
    <dbReference type="NCBI Taxonomy" id="1330021"/>
    <lineage>
        <taxon>Eukaryota</taxon>
        <taxon>Fungi</taxon>
        <taxon>Dikarya</taxon>
        <taxon>Ascomycota</taxon>
        <taxon>Pezizomycotina</taxon>
        <taxon>Sordariomycetes</taxon>
        <taxon>Hypocreomycetidae</taxon>
        <taxon>Hypocreales</taxon>
        <taxon>Ophiocordycipitaceae</taxon>
        <taxon>Ophiocordyceps</taxon>
    </lineage>
</organism>
<feature type="compositionally biased region" description="Basic and acidic residues" evidence="1">
    <location>
        <begin position="110"/>
        <end position="124"/>
    </location>
</feature>
<evidence type="ECO:0000313" key="3">
    <source>
        <dbReference type="Proteomes" id="UP000253664"/>
    </source>
</evidence>
<dbReference type="Proteomes" id="UP000253664">
    <property type="component" value="Unassembled WGS sequence"/>
</dbReference>
<accession>A0A367LI28</accession>
<name>A0A367LI28_9HYPO</name>
<sequence>MQRTCSIRQLRPSLSLSLFFTTPPYFDRLPIHLESETGPLRPHTVRTARISFAVTTCINITSQRNDHDSLHSVSSVFTNKNYSHSAYTTRRNKPSLKDSIYMLRPALGHQLEKPTDGEMLDRKMARSPTSPLNHKREENKSAAA</sequence>
<evidence type="ECO:0000256" key="1">
    <source>
        <dbReference type="SAM" id="MobiDB-lite"/>
    </source>
</evidence>
<dbReference type="AlphaFoldDB" id="A0A367LI28"/>
<gene>
    <name evidence="2" type="ORF">L249_8017</name>
</gene>
<dbReference type="EMBL" id="LKCN02000005">
    <property type="protein sequence ID" value="RCI14075.1"/>
    <property type="molecule type" value="Genomic_DNA"/>
</dbReference>
<reference evidence="2 3" key="1">
    <citation type="journal article" date="2015" name="BMC Genomics">
        <title>Insights from the genome of Ophiocordyceps polyrhachis-furcata to pathogenicity and host specificity in insect fungi.</title>
        <authorList>
            <person name="Wichadakul D."/>
            <person name="Kobmoo N."/>
            <person name="Ingsriswang S."/>
            <person name="Tangphatsornruang S."/>
            <person name="Chantasingh D."/>
            <person name="Luangsa-ard J.J."/>
            <person name="Eurwilaichitr L."/>
        </authorList>
    </citation>
    <scope>NUCLEOTIDE SEQUENCE [LARGE SCALE GENOMIC DNA]</scope>
    <source>
        <strain evidence="2 3">BCC 54312</strain>
    </source>
</reference>
<protein>
    <submittedName>
        <fullName evidence="2">Uncharacterized protein</fullName>
    </submittedName>
</protein>
<feature type="compositionally biased region" description="Basic and acidic residues" evidence="1">
    <location>
        <begin position="134"/>
        <end position="144"/>
    </location>
</feature>